<protein>
    <submittedName>
        <fullName evidence="1">Uncharacterized protein</fullName>
    </submittedName>
</protein>
<organismHost>
    <name type="scientific">Emiliania huxleyi</name>
    <name type="common">Coccolithophore</name>
    <name type="synonym">Pontosphaera huxleyi</name>
    <dbReference type="NCBI Taxonomy" id="2903"/>
</organismHost>
<proteinExistence type="predicted"/>
<dbReference type="GeneID" id="3655052"/>
<keyword evidence="2" id="KW-1185">Reference proteome</keyword>
<dbReference type="KEGG" id="vg:3655052"/>
<dbReference type="RefSeq" id="YP_294015.1">
    <property type="nucleotide sequence ID" value="NC_007346.1"/>
</dbReference>
<organism evidence="1 2">
    <name type="scientific">Emiliania huxleyi virus 86 (isolate United Kingdom/English Channel/1999)</name>
    <name type="common">EhV-86</name>
    <dbReference type="NCBI Taxonomy" id="654925"/>
    <lineage>
        <taxon>Viruses</taxon>
        <taxon>Varidnaviria</taxon>
        <taxon>Bamfordvirae</taxon>
        <taxon>Nucleocytoviricota</taxon>
        <taxon>Megaviricetes</taxon>
        <taxon>Algavirales</taxon>
        <taxon>Phycodnaviridae</taxon>
        <taxon>Coccolithovirus</taxon>
        <taxon>Coccolithovirus huxleyi</taxon>
        <taxon>Emiliania huxleyi virus 86</taxon>
    </lineage>
</organism>
<name>Q4A2M2_EHV8U</name>
<sequence length="150" mass="17486">MSYYSIPTKKHNEVGLEIIKTHTLDELPAFFRDQRLGYDFVIEALTLLEPTGGLPHDVYSHIEQRLTGYEMDVVHAEMCKEHGRSRLLDDFIKNEAVRITEQSKTLIQIQTSRLTHTQLRRMIPDEAVNSYYECDLACEFNVKFGAEHQR</sequence>
<gene>
    <name evidence="1" type="ORF">EhV260</name>
</gene>
<accession>Q4A2M2</accession>
<dbReference type="Proteomes" id="UP000000863">
    <property type="component" value="Segment"/>
</dbReference>
<reference evidence="1 2" key="1">
    <citation type="journal article" date="2005" name="Science">
        <title>Complete genome sequence and lytic phase transcription profile of a Coccolithovirus.</title>
        <authorList>
            <person name="Wilson W.H."/>
            <person name="Schroeder D.C."/>
            <person name="Allen M.J."/>
            <person name="Holden M.T.G."/>
            <person name="Parkhill J."/>
            <person name="Barrell B.G."/>
            <person name="Churcher C."/>
            <person name="Hamlin N."/>
            <person name="Mungall K."/>
            <person name="Norbertczak H."/>
            <person name="Quail M.A."/>
            <person name="Price C."/>
            <person name="Rabbinowitsch E."/>
            <person name="Walker D."/>
            <person name="Craigon M."/>
            <person name="Roy D."/>
            <person name="Ghazal P."/>
        </authorList>
    </citation>
    <scope>NUCLEOTIDE SEQUENCE [LARGE SCALE GENOMIC DNA]</scope>
    <source>
        <strain evidence="2">Isolate United Kingdom/English Channel/1999</strain>
    </source>
</reference>
<evidence type="ECO:0000313" key="1">
    <source>
        <dbReference type="EMBL" id="CAI65684.1"/>
    </source>
</evidence>
<evidence type="ECO:0000313" key="2">
    <source>
        <dbReference type="Proteomes" id="UP000000863"/>
    </source>
</evidence>
<dbReference type="EMBL" id="AJ890364">
    <property type="protein sequence ID" value="CAI65684.1"/>
    <property type="molecule type" value="Genomic_DNA"/>
</dbReference>